<dbReference type="AlphaFoldDB" id="A0A9P4IPL5"/>
<comment type="caution">
    <text evidence="1">The sequence shown here is derived from an EMBL/GenBank/DDBJ whole genome shotgun (WGS) entry which is preliminary data.</text>
</comment>
<proteinExistence type="predicted"/>
<dbReference type="Proteomes" id="UP000799772">
    <property type="component" value="Unassembled WGS sequence"/>
</dbReference>
<organism evidence="1 2">
    <name type="scientific">Rhizodiscina lignyota</name>
    <dbReference type="NCBI Taxonomy" id="1504668"/>
    <lineage>
        <taxon>Eukaryota</taxon>
        <taxon>Fungi</taxon>
        <taxon>Dikarya</taxon>
        <taxon>Ascomycota</taxon>
        <taxon>Pezizomycotina</taxon>
        <taxon>Dothideomycetes</taxon>
        <taxon>Pleosporomycetidae</taxon>
        <taxon>Aulographales</taxon>
        <taxon>Rhizodiscinaceae</taxon>
        <taxon>Rhizodiscina</taxon>
    </lineage>
</organism>
<keyword evidence="2" id="KW-1185">Reference proteome</keyword>
<gene>
    <name evidence="1" type="ORF">NA57DRAFT_72330</name>
</gene>
<sequence>MASPLRWMRGDAKDIDSKVLEFRCMVYFYRHMRLTESHCLEALGPHLRTDEMAVEWIRAQRSAWVRKWQGSLWDNEEFHHYIRNAVEATNGYASMTGEAKTAFWRGQFSMGDAQRWLHDFEDILKNEYIAEDGGWCEYTRGMFVAAAKATYEHYVGSTGWGGRLPTEEEKAAIGRYVAAASSTFMPTPPPAWQVPVAVRGLWGRDTQ</sequence>
<accession>A0A9P4IPL5</accession>
<dbReference type="EMBL" id="ML978122">
    <property type="protein sequence ID" value="KAF2103354.1"/>
    <property type="molecule type" value="Genomic_DNA"/>
</dbReference>
<name>A0A9P4IPL5_9PEZI</name>
<evidence type="ECO:0000313" key="2">
    <source>
        <dbReference type="Proteomes" id="UP000799772"/>
    </source>
</evidence>
<protein>
    <submittedName>
        <fullName evidence="1">Uncharacterized protein</fullName>
    </submittedName>
</protein>
<evidence type="ECO:0000313" key="1">
    <source>
        <dbReference type="EMBL" id="KAF2103354.1"/>
    </source>
</evidence>
<reference evidence="1" key="1">
    <citation type="journal article" date="2020" name="Stud. Mycol.">
        <title>101 Dothideomycetes genomes: a test case for predicting lifestyles and emergence of pathogens.</title>
        <authorList>
            <person name="Haridas S."/>
            <person name="Albert R."/>
            <person name="Binder M."/>
            <person name="Bloem J."/>
            <person name="Labutti K."/>
            <person name="Salamov A."/>
            <person name="Andreopoulos B."/>
            <person name="Baker S."/>
            <person name="Barry K."/>
            <person name="Bills G."/>
            <person name="Bluhm B."/>
            <person name="Cannon C."/>
            <person name="Castanera R."/>
            <person name="Culley D."/>
            <person name="Daum C."/>
            <person name="Ezra D."/>
            <person name="Gonzalez J."/>
            <person name="Henrissat B."/>
            <person name="Kuo A."/>
            <person name="Liang C."/>
            <person name="Lipzen A."/>
            <person name="Lutzoni F."/>
            <person name="Magnuson J."/>
            <person name="Mondo S."/>
            <person name="Nolan M."/>
            <person name="Ohm R."/>
            <person name="Pangilinan J."/>
            <person name="Park H.-J."/>
            <person name="Ramirez L."/>
            <person name="Alfaro M."/>
            <person name="Sun H."/>
            <person name="Tritt A."/>
            <person name="Yoshinaga Y."/>
            <person name="Zwiers L.-H."/>
            <person name="Turgeon B."/>
            <person name="Goodwin S."/>
            <person name="Spatafora J."/>
            <person name="Crous P."/>
            <person name="Grigoriev I."/>
        </authorList>
    </citation>
    <scope>NUCLEOTIDE SEQUENCE</scope>
    <source>
        <strain evidence="1">CBS 133067</strain>
    </source>
</reference>